<dbReference type="InterPro" id="IPR050194">
    <property type="entry name" value="Glycosyltransferase_grp1"/>
</dbReference>
<sequence length="329" mass="37430">MTNFYPFPECPYRGVFVRNQIESVRALGVPVEVFAIKSHLGRSEYLKAPRELYQLLRRERFDLIHAQHTYPLYMVWLIRAMLRLDTPIVLTFRESEFMRPEGFRMDKKGVWAKLITSRRLKRKAISLADHVIAVWSGLMTAIGFEGPYEEMASGIDLGKFRPIPRAEARLELGWGPDERILFFPADRRRRTEKGADLLEAAVALLANKGIALRVEYAVDLPHDRMPYYMAAADAVVHPTRFDASPNVVKEAMAVGTPVVTTVVGDVRQVSSGLESVLWTEPEPADIAEKIEAALRLPQSLEGRTRLEQLGLSEPSVARRLARLYQEWSK</sequence>
<protein>
    <submittedName>
        <fullName evidence="2">Glycosyltransferase family 4 protein</fullName>
    </submittedName>
</protein>
<dbReference type="SUPFAM" id="SSF53756">
    <property type="entry name" value="UDP-Glycosyltransferase/glycogen phosphorylase"/>
    <property type="match status" value="1"/>
</dbReference>
<dbReference type="Pfam" id="PF13692">
    <property type="entry name" value="Glyco_trans_1_4"/>
    <property type="match status" value="1"/>
</dbReference>
<gene>
    <name evidence="2" type="ORF">KDA27_15960</name>
</gene>
<dbReference type="Pfam" id="PF13439">
    <property type="entry name" value="Glyco_transf_4"/>
    <property type="match status" value="1"/>
</dbReference>
<dbReference type="PANTHER" id="PTHR45947:SF3">
    <property type="entry name" value="SULFOQUINOVOSYL TRANSFERASE SQD2"/>
    <property type="match status" value="1"/>
</dbReference>
<dbReference type="InterPro" id="IPR028098">
    <property type="entry name" value="Glyco_trans_4-like_N"/>
</dbReference>
<comment type="caution">
    <text evidence="2">The sequence shown here is derived from an EMBL/GenBank/DDBJ whole genome shotgun (WGS) entry which is preliminary data.</text>
</comment>
<name>A0A956NDE2_UNCEI</name>
<feature type="domain" description="Glycosyltransferase subfamily 4-like N-terminal" evidence="1">
    <location>
        <begin position="28"/>
        <end position="134"/>
    </location>
</feature>
<evidence type="ECO:0000259" key="1">
    <source>
        <dbReference type="Pfam" id="PF13439"/>
    </source>
</evidence>
<evidence type="ECO:0000313" key="3">
    <source>
        <dbReference type="Proteomes" id="UP000739538"/>
    </source>
</evidence>
<reference evidence="2" key="2">
    <citation type="journal article" date="2021" name="Microbiome">
        <title>Successional dynamics and alternative stable states in a saline activated sludge microbial community over 9 years.</title>
        <authorList>
            <person name="Wang Y."/>
            <person name="Ye J."/>
            <person name="Ju F."/>
            <person name="Liu L."/>
            <person name="Boyd J.A."/>
            <person name="Deng Y."/>
            <person name="Parks D.H."/>
            <person name="Jiang X."/>
            <person name="Yin X."/>
            <person name="Woodcroft B.J."/>
            <person name="Tyson G.W."/>
            <person name="Hugenholtz P."/>
            <person name="Polz M.F."/>
            <person name="Zhang T."/>
        </authorList>
    </citation>
    <scope>NUCLEOTIDE SEQUENCE</scope>
    <source>
        <strain evidence="2">HKST-UBA02</strain>
    </source>
</reference>
<dbReference type="AlphaFoldDB" id="A0A956NDE2"/>
<reference evidence="2" key="1">
    <citation type="submission" date="2020-04" db="EMBL/GenBank/DDBJ databases">
        <authorList>
            <person name="Zhang T."/>
        </authorList>
    </citation>
    <scope>NUCLEOTIDE SEQUENCE</scope>
    <source>
        <strain evidence="2">HKST-UBA02</strain>
    </source>
</reference>
<organism evidence="2 3">
    <name type="scientific">Eiseniibacteriota bacterium</name>
    <dbReference type="NCBI Taxonomy" id="2212470"/>
    <lineage>
        <taxon>Bacteria</taxon>
        <taxon>Candidatus Eiseniibacteriota</taxon>
    </lineage>
</organism>
<proteinExistence type="predicted"/>
<dbReference type="GO" id="GO:0016757">
    <property type="term" value="F:glycosyltransferase activity"/>
    <property type="evidence" value="ECO:0007669"/>
    <property type="project" value="TreeGrafter"/>
</dbReference>
<evidence type="ECO:0000313" key="2">
    <source>
        <dbReference type="EMBL" id="MCA9757300.1"/>
    </source>
</evidence>
<dbReference type="PANTHER" id="PTHR45947">
    <property type="entry name" value="SULFOQUINOVOSYL TRANSFERASE SQD2"/>
    <property type="match status" value="1"/>
</dbReference>
<accession>A0A956NDE2</accession>
<dbReference type="Proteomes" id="UP000739538">
    <property type="component" value="Unassembled WGS sequence"/>
</dbReference>
<dbReference type="EMBL" id="JAGQHS010000092">
    <property type="protein sequence ID" value="MCA9757300.1"/>
    <property type="molecule type" value="Genomic_DNA"/>
</dbReference>
<dbReference type="Gene3D" id="3.40.50.2000">
    <property type="entry name" value="Glycogen Phosphorylase B"/>
    <property type="match status" value="2"/>
</dbReference>